<evidence type="ECO:0000313" key="1">
    <source>
        <dbReference type="EMBL" id="KAK8220077.1"/>
    </source>
</evidence>
<reference evidence="1" key="1">
    <citation type="submission" date="2024-02" db="EMBL/GenBank/DDBJ databases">
        <title>Metagenome Assembled Genome of Zalaria obscura JY119.</title>
        <authorList>
            <person name="Vighnesh L."/>
            <person name="Jagadeeshwari U."/>
            <person name="Venkata Ramana C."/>
            <person name="Sasikala C."/>
        </authorList>
    </citation>
    <scope>NUCLEOTIDE SEQUENCE</scope>
    <source>
        <strain evidence="1">JY119</strain>
    </source>
</reference>
<sequence length="269" mass="30176">MGVSLSTARWIAPLSFAYDFAAQQYGLNSSPNMLDIHNQNISFWSPYPYFIGAFFFPQQLFQLAWLYRLWKLDPSKVTERAELDKIVDFVPYYALGNVCIGTWMFFWNANRLDISAIFVYLNSFAQLYYIYNRLQPMNTNSTSSILTHVVSKTFAGIGILDLLHNTSAGFFVDQGPSTLVKAGTGVLFAGLAATSDWIFGGCQVYNLVALAVGQSVYGNKDWSKLLGAYAVGTAAVVGLRNYFKSARPPYVRVKEDYHVTAQDEAYDRV</sequence>
<dbReference type="Proteomes" id="UP001320706">
    <property type="component" value="Unassembled WGS sequence"/>
</dbReference>
<accession>A0ACC3SNQ2</accession>
<evidence type="ECO:0000313" key="2">
    <source>
        <dbReference type="Proteomes" id="UP001320706"/>
    </source>
</evidence>
<name>A0ACC3SNQ2_9PEZI</name>
<gene>
    <name evidence="1" type="ORF">M8818_000493</name>
</gene>
<keyword evidence="2" id="KW-1185">Reference proteome</keyword>
<protein>
    <submittedName>
        <fullName evidence="1">Uncharacterized protein</fullName>
    </submittedName>
</protein>
<proteinExistence type="predicted"/>
<organism evidence="1 2">
    <name type="scientific">Zalaria obscura</name>
    <dbReference type="NCBI Taxonomy" id="2024903"/>
    <lineage>
        <taxon>Eukaryota</taxon>
        <taxon>Fungi</taxon>
        <taxon>Dikarya</taxon>
        <taxon>Ascomycota</taxon>
        <taxon>Pezizomycotina</taxon>
        <taxon>Dothideomycetes</taxon>
        <taxon>Dothideomycetidae</taxon>
        <taxon>Dothideales</taxon>
        <taxon>Zalariaceae</taxon>
        <taxon>Zalaria</taxon>
    </lineage>
</organism>
<comment type="caution">
    <text evidence="1">The sequence shown here is derived from an EMBL/GenBank/DDBJ whole genome shotgun (WGS) entry which is preliminary data.</text>
</comment>
<dbReference type="EMBL" id="JAMKPW020000002">
    <property type="protein sequence ID" value="KAK8220077.1"/>
    <property type="molecule type" value="Genomic_DNA"/>
</dbReference>